<gene>
    <name evidence="2" type="ORF">IAB31_13045</name>
</gene>
<dbReference type="EMBL" id="DVGK01000154">
    <property type="protein sequence ID" value="HIR14834.1"/>
    <property type="molecule type" value="Genomic_DNA"/>
</dbReference>
<dbReference type="Proteomes" id="UP000886757">
    <property type="component" value="Unassembled WGS sequence"/>
</dbReference>
<reference evidence="2" key="2">
    <citation type="journal article" date="2021" name="PeerJ">
        <title>Extensive microbial diversity within the chicken gut microbiome revealed by metagenomics and culture.</title>
        <authorList>
            <person name="Gilroy R."/>
            <person name="Ravi A."/>
            <person name="Getino M."/>
            <person name="Pursley I."/>
            <person name="Horton D.L."/>
            <person name="Alikhan N.F."/>
            <person name="Baker D."/>
            <person name="Gharbi K."/>
            <person name="Hall N."/>
            <person name="Watson M."/>
            <person name="Adriaenssens E.M."/>
            <person name="Foster-Nyarko E."/>
            <person name="Jarju S."/>
            <person name="Secka A."/>
            <person name="Antonio M."/>
            <person name="Oren A."/>
            <person name="Chaudhuri R.R."/>
            <person name="La Ragione R."/>
            <person name="Hildebrand F."/>
            <person name="Pallen M.J."/>
        </authorList>
    </citation>
    <scope>NUCLEOTIDE SEQUENCE</scope>
    <source>
        <strain evidence="2">ChiSjej4B22-8148</strain>
    </source>
</reference>
<accession>A0A9D1DA97</accession>
<protein>
    <submittedName>
        <fullName evidence="2">Uncharacterized protein</fullName>
    </submittedName>
</protein>
<feature type="transmembrane region" description="Helical" evidence="1">
    <location>
        <begin position="53"/>
        <end position="75"/>
    </location>
</feature>
<keyword evidence="1" id="KW-1133">Transmembrane helix</keyword>
<organism evidence="2 3">
    <name type="scientific">Candidatus Choladousia intestinavium</name>
    <dbReference type="NCBI Taxonomy" id="2840727"/>
    <lineage>
        <taxon>Bacteria</taxon>
        <taxon>Bacillati</taxon>
        <taxon>Bacillota</taxon>
        <taxon>Clostridia</taxon>
        <taxon>Lachnospirales</taxon>
        <taxon>Lachnospiraceae</taxon>
        <taxon>Lachnospiraceae incertae sedis</taxon>
        <taxon>Candidatus Choladousia</taxon>
    </lineage>
</organism>
<feature type="transmembrane region" description="Helical" evidence="1">
    <location>
        <begin position="22"/>
        <end position="47"/>
    </location>
</feature>
<proteinExistence type="predicted"/>
<comment type="caution">
    <text evidence="2">The sequence shown here is derived from an EMBL/GenBank/DDBJ whole genome shotgun (WGS) entry which is preliminary data.</text>
</comment>
<keyword evidence="1" id="KW-0472">Membrane</keyword>
<name>A0A9D1DA97_9FIRM</name>
<reference evidence="2" key="1">
    <citation type="submission" date="2020-10" db="EMBL/GenBank/DDBJ databases">
        <authorList>
            <person name="Gilroy R."/>
        </authorList>
    </citation>
    <scope>NUCLEOTIDE SEQUENCE</scope>
    <source>
        <strain evidence="2">ChiSjej4B22-8148</strain>
    </source>
</reference>
<keyword evidence="1" id="KW-0812">Transmembrane</keyword>
<sequence length="131" mass="13654">MVSIITAVSEVFGMLPEPVRNFVIILGALLAAFTALAPVIAALTVSFGALNISLLPVIGIIAGGAVAIVGIIAIAKTGEWFSLRRPSRRRSRLSSAFLTSRTGGAACGPRHSHFSRIPGTQSCRIPLSSGW</sequence>
<evidence type="ECO:0000313" key="3">
    <source>
        <dbReference type="Proteomes" id="UP000886757"/>
    </source>
</evidence>
<dbReference type="AlphaFoldDB" id="A0A9D1DA97"/>
<evidence type="ECO:0000313" key="2">
    <source>
        <dbReference type="EMBL" id="HIR14834.1"/>
    </source>
</evidence>
<evidence type="ECO:0000256" key="1">
    <source>
        <dbReference type="SAM" id="Phobius"/>
    </source>
</evidence>